<evidence type="ECO:0000313" key="4">
    <source>
        <dbReference type="Proteomes" id="UP000059113"/>
    </source>
</evidence>
<feature type="transmembrane region" description="Helical" evidence="2">
    <location>
        <begin position="119"/>
        <end position="140"/>
    </location>
</feature>
<organism evidence="3 4">
    <name type="scientific">Aurantiacibacter atlanticus</name>
    <dbReference type="NCBI Taxonomy" id="1648404"/>
    <lineage>
        <taxon>Bacteria</taxon>
        <taxon>Pseudomonadati</taxon>
        <taxon>Pseudomonadota</taxon>
        <taxon>Alphaproteobacteria</taxon>
        <taxon>Sphingomonadales</taxon>
        <taxon>Erythrobacteraceae</taxon>
        <taxon>Aurantiacibacter</taxon>
    </lineage>
</organism>
<evidence type="ECO:0000256" key="1">
    <source>
        <dbReference type="SAM" id="MobiDB-lite"/>
    </source>
</evidence>
<keyword evidence="4" id="KW-1185">Reference proteome</keyword>
<dbReference type="AlphaFoldDB" id="A0A0H4VKG3"/>
<evidence type="ECO:0000256" key="2">
    <source>
        <dbReference type="SAM" id="Phobius"/>
    </source>
</evidence>
<feature type="transmembrane region" description="Helical" evidence="2">
    <location>
        <begin position="89"/>
        <end position="113"/>
    </location>
</feature>
<reference evidence="4" key="2">
    <citation type="submission" date="2015-04" db="EMBL/GenBank/DDBJ databases">
        <title>The complete genome sequence of Erythrobacter sp. s21-N3.</title>
        <authorList>
            <person name="Zhuang L."/>
            <person name="Liu Y."/>
            <person name="Shao Z."/>
        </authorList>
    </citation>
    <scope>NUCLEOTIDE SEQUENCE [LARGE SCALE GENOMIC DNA]</scope>
    <source>
        <strain evidence="4">s21-N3</strain>
    </source>
</reference>
<keyword evidence="2" id="KW-0472">Membrane</keyword>
<accession>A0A0H4VKG3</accession>
<evidence type="ECO:0008006" key="5">
    <source>
        <dbReference type="Google" id="ProtNLM"/>
    </source>
</evidence>
<keyword evidence="2" id="KW-0812">Transmembrane</keyword>
<proteinExistence type="predicted"/>
<keyword evidence="2" id="KW-1133">Transmembrane helix</keyword>
<protein>
    <recommendedName>
        <fullName evidence="5">Phage holin family protein</fullName>
    </recommendedName>
</protein>
<gene>
    <name evidence="3" type="ORF">CP97_10330</name>
</gene>
<sequence length="165" mass="17642">MAVQEDDSVVRPPDGGTMRLPEPPVDTQAPVDPVEGLRGAAPEDADRAAKRSLFDDFEALFDDARTYVDAELSYQKSRAGFVADRLKKAVAFGLVGAYFGVLATVALAVGLIIALTPLITAWGATALVVIALLLIAFLLIRRARQAWNELSGAMNSTEDEPAQND</sequence>
<feature type="region of interest" description="Disordered" evidence="1">
    <location>
        <begin position="1"/>
        <end position="44"/>
    </location>
</feature>
<reference evidence="3 4" key="1">
    <citation type="journal article" date="2015" name="Int. J. Syst. Evol. Microbiol.">
        <title>Erythrobacter atlanticus sp. nov., a bacterium from ocean sediment able to degrade polycyclic aromatic hydrocarbons.</title>
        <authorList>
            <person name="Zhuang L."/>
            <person name="Liu Y."/>
            <person name="Wang L."/>
            <person name="Wang W."/>
            <person name="Shao Z."/>
        </authorList>
    </citation>
    <scope>NUCLEOTIDE SEQUENCE [LARGE SCALE GENOMIC DNA]</scope>
    <source>
        <strain evidence="4">s21-N3</strain>
    </source>
</reference>
<dbReference type="KEGG" id="ery:CP97_10330"/>
<dbReference type="Proteomes" id="UP000059113">
    <property type="component" value="Chromosome"/>
</dbReference>
<dbReference type="EMBL" id="CP011310">
    <property type="protein sequence ID" value="AKQ43371.2"/>
    <property type="molecule type" value="Genomic_DNA"/>
</dbReference>
<name>A0A0H4VKG3_9SPHN</name>
<evidence type="ECO:0000313" key="3">
    <source>
        <dbReference type="EMBL" id="AKQ43371.2"/>
    </source>
</evidence>
<dbReference type="STRING" id="1648404.CP97_10330"/>